<evidence type="ECO:0000313" key="10">
    <source>
        <dbReference type="Proteomes" id="UP000191522"/>
    </source>
</evidence>
<dbReference type="PRINTS" id="PR00465">
    <property type="entry name" value="EP450IV"/>
</dbReference>
<dbReference type="GO" id="GO:0005506">
    <property type="term" value="F:iron ion binding"/>
    <property type="evidence" value="ECO:0007669"/>
    <property type="project" value="InterPro"/>
</dbReference>
<keyword evidence="10" id="KW-1185">Reference proteome</keyword>
<dbReference type="PROSITE" id="PS00086">
    <property type="entry name" value="CYTOCHROME_P450"/>
    <property type="match status" value="1"/>
</dbReference>
<dbReference type="AlphaFoldDB" id="A0A1V6PAZ7"/>
<accession>A0A1V6PAZ7</accession>
<proteinExistence type="inferred from homology"/>
<dbReference type="OrthoDB" id="3934656at2759"/>
<keyword evidence="5 6" id="KW-0408">Iron</keyword>
<evidence type="ECO:0000256" key="3">
    <source>
        <dbReference type="ARBA" id="ARBA00022723"/>
    </source>
</evidence>
<dbReference type="InterPro" id="IPR002403">
    <property type="entry name" value="Cyt_P450_E_grp-IV"/>
</dbReference>
<dbReference type="GO" id="GO:0020037">
    <property type="term" value="F:heme binding"/>
    <property type="evidence" value="ECO:0007669"/>
    <property type="project" value="InterPro"/>
</dbReference>
<dbReference type="Proteomes" id="UP000191522">
    <property type="component" value="Unassembled WGS sequence"/>
</dbReference>
<evidence type="ECO:0000256" key="6">
    <source>
        <dbReference type="PIRSR" id="PIRSR602403-1"/>
    </source>
</evidence>
<evidence type="ECO:0000256" key="2">
    <source>
        <dbReference type="ARBA" id="ARBA00010617"/>
    </source>
</evidence>
<keyword evidence="3 6" id="KW-0479">Metal-binding</keyword>
<organism evidence="9 10">
    <name type="scientific">Penicillium decumbens</name>
    <dbReference type="NCBI Taxonomy" id="69771"/>
    <lineage>
        <taxon>Eukaryota</taxon>
        <taxon>Fungi</taxon>
        <taxon>Dikarya</taxon>
        <taxon>Ascomycota</taxon>
        <taxon>Pezizomycotina</taxon>
        <taxon>Eurotiomycetes</taxon>
        <taxon>Eurotiomycetidae</taxon>
        <taxon>Eurotiales</taxon>
        <taxon>Aspergillaceae</taxon>
        <taxon>Penicillium</taxon>
    </lineage>
</organism>
<dbReference type="InterPro" id="IPR017972">
    <property type="entry name" value="Cyt_P450_CS"/>
</dbReference>
<gene>
    <name evidence="9" type="ORF">PENDEC_c013G04531</name>
</gene>
<keyword evidence="7" id="KW-0503">Monooxygenase</keyword>
<dbReference type="Gene3D" id="1.10.630.10">
    <property type="entry name" value="Cytochrome P450"/>
    <property type="match status" value="1"/>
</dbReference>
<protein>
    <submittedName>
        <fullName evidence="9">Uncharacterized protein</fullName>
    </submittedName>
</protein>
<dbReference type="OMA" id="PWVINRH"/>
<dbReference type="PANTHER" id="PTHR24305">
    <property type="entry name" value="CYTOCHROME P450"/>
    <property type="match status" value="1"/>
</dbReference>
<dbReference type="Pfam" id="PF00067">
    <property type="entry name" value="p450"/>
    <property type="match status" value="1"/>
</dbReference>
<dbReference type="GO" id="GO:0004497">
    <property type="term" value="F:monooxygenase activity"/>
    <property type="evidence" value="ECO:0007669"/>
    <property type="project" value="UniProtKB-KW"/>
</dbReference>
<keyword evidence="4 7" id="KW-0560">Oxidoreductase</keyword>
<sequence>MAVLLLACLLPAAQVTGLIMAATLAYYIICYLISPLKDIPGPFLAKFTNLWRVYDYYHLRSPDTQKKLHAKHGTAVRLGPNLVSLNDPSLIPIIYNTRGTFRKGDFYSASDALVHGNRMEHIFSTRSNQFHLEQLTPVQKFYSNQGVLAYENLIDRAMLLLCEQLEIRFANGANAGKTCDIADWISYFSWDLMSQITWSSEMGFMKTGSDIKNMIYIGELSMMYLGLVGQIPWIAKLLSTNPYRPRTVDAFDHVVHFSFARLMERITALKSPAFPDAVDPEKSGIGIKKDYIYSFLEAKHLYPDLITDDNIVMYILTNLEANSSHISAGADPIATVQKAIIYHLLRNPSVLDKLRAELDAANLTFPVRFEEVHISSKLPYLEAVIKEGLRIHPTVGLCLERVVPDPGFTLPDGRFIPAGRIVGVNPSVMTLDHNVYGPDAHIFRPERWLQRYSENVEGYADRLRKMEELNTFVWGGGNRTCLGRFLATTSLYKITATLFSRYDLSLEDPTREWELRRHWMVYNDKIKVKVARRNMCIKD</sequence>
<dbReference type="CDD" id="cd11060">
    <property type="entry name" value="CYP57A1-like"/>
    <property type="match status" value="1"/>
</dbReference>
<dbReference type="InterPro" id="IPR036396">
    <property type="entry name" value="Cyt_P450_sf"/>
</dbReference>
<evidence type="ECO:0000256" key="5">
    <source>
        <dbReference type="ARBA" id="ARBA00023004"/>
    </source>
</evidence>
<dbReference type="GO" id="GO:0043386">
    <property type="term" value="P:mycotoxin biosynthetic process"/>
    <property type="evidence" value="ECO:0007669"/>
    <property type="project" value="UniProtKB-ARBA"/>
</dbReference>
<evidence type="ECO:0000256" key="1">
    <source>
        <dbReference type="ARBA" id="ARBA00001971"/>
    </source>
</evidence>
<comment type="similarity">
    <text evidence="2 7">Belongs to the cytochrome P450 family.</text>
</comment>
<evidence type="ECO:0000256" key="4">
    <source>
        <dbReference type="ARBA" id="ARBA00023002"/>
    </source>
</evidence>
<dbReference type="GO" id="GO:0016705">
    <property type="term" value="F:oxidoreductase activity, acting on paired donors, with incorporation or reduction of molecular oxygen"/>
    <property type="evidence" value="ECO:0007669"/>
    <property type="project" value="InterPro"/>
</dbReference>
<keyword evidence="8" id="KW-0732">Signal</keyword>
<evidence type="ECO:0000256" key="8">
    <source>
        <dbReference type="SAM" id="SignalP"/>
    </source>
</evidence>
<dbReference type="InterPro" id="IPR050121">
    <property type="entry name" value="Cytochrome_P450_monoxygenase"/>
</dbReference>
<dbReference type="SUPFAM" id="SSF48264">
    <property type="entry name" value="Cytochrome P450"/>
    <property type="match status" value="1"/>
</dbReference>
<comment type="cofactor">
    <cofactor evidence="1 6">
        <name>heme</name>
        <dbReference type="ChEBI" id="CHEBI:30413"/>
    </cofactor>
</comment>
<evidence type="ECO:0000256" key="7">
    <source>
        <dbReference type="RuleBase" id="RU000461"/>
    </source>
</evidence>
<dbReference type="STRING" id="69771.A0A1V6PAZ7"/>
<comment type="caution">
    <text evidence="9">The sequence shown here is derived from an EMBL/GenBank/DDBJ whole genome shotgun (WGS) entry which is preliminary data.</text>
</comment>
<dbReference type="EMBL" id="MDYL01000013">
    <property type="protein sequence ID" value="OQD73937.1"/>
    <property type="molecule type" value="Genomic_DNA"/>
</dbReference>
<keyword evidence="6 7" id="KW-0349">Heme</keyword>
<dbReference type="InterPro" id="IPR001128">
    <property type="entry name" value="Cyt_P450"/>
</dbReference>
<feature type="binding site" description="axial binding residue" evidence="6">
    <location>
        <position position="481"/>
    </location>
    <ligand>
        <name>heme</name>
        <dbReference type="ChEBI" id="CHEBI:30413"/>
    </ligand>
    <ligandPart>
        <name>Fe</name>
        <dbReference type="ChEBI" id="CHEBI:18248"/>
    </ligandPart>
</feature>
<reference evidence="10" key="1">
    <citation type="journal article" date="2017" name="Nat. Microbiol.">
        <title>Global analysis of biosynthetic gene clusters reveals vast potential of secondary metabolite production in Penicillium species.</title>
        <authorList>
            <person name="Nielsen J.C."/>
            <person name="Grijseels S."/>
            <person name="Prigent S."/>
            <person name="Ji B."/>
            <person name="Dainat J."/>
            <person name="Nielsen K.F."/>
            <person name="Frisvad J.C."/>
            <person name="Workman M."/>
            <person name="Nielsen J."/>
        </authorList>
    </citation>
    <scope>NUCLEOTIDE SEQUENCE [LARGE SCALE GENOMIC DNA]</scope>
    <source>
        <strain evidence="10">IBT 11843</strain>
    </source>
</reference>
<feature type="signal peptide" evidence="8">
    <location>
        <begin position="1"/>
        <end position="17"/>
    </location>
</feature>
<dbReference type="PANTHER" id="PTHR24305:SF180">
    <property type="entry name" value="P450, PUTATIVE (EUROFUNG)-RELATED"/>
    <property type="match status" value="1"/>
</dbReference>
<name>A0A1V6PAZ7_PENDC</name>
<evidence type="ECO:0000313" key="9">
    <source>
        <dbReference type="EMBL" id="OQD73937.1"/>
    </source>
</evidence>
<feature type="chain" id="PRO_5012099231" evidence="8">
    <location>
        <begin position="18"/>
        <end position="539"/>
    </location>
</feature>